<accession>A0A1B7TB03</accession>
<evidence type="ECO:0000313" key="7">
    <source>
        <dbReference type="EMBL" id="OBA25893.1"/>
    </source>
</evidence>
<dbReference type="InterPro" id="IPR011701">
    <property type="entry name" value="MFS"/>
</dbReference>
<dbReference type="InterPro" id="IPR036259">
    <property type="entry name" value="MFS_trans_sf"/>
</dbReference>
<feature type="transmembrane region" description="Helical" evidence="6">
    <location>
        <begin position="360"/>
        <end position="380"/>
    </location>
</feature>
<dbReference type="GO" id="GO:0016020">
    <property type="term" value="C:membrane"/>
    <property type="evidence" value="ECO:0007669"/>
    <property type="project" value="UniProtKB-SubCell"/>
</dbReference>
<sequence>MTDKISSSGSNTISIDHDVKPIISITQDQIGDKTAQIATILSPSGEEIVLSGDVDDAMKYADEIRDFEYTEEEDKKLVRKLDWCLLPMMGLSYSLQFLDKTSIGSAAILGLRDDLKMVGTDYSTASSMFYYAYMGGLLLFPRILQRTKHFMLVLCSVTCLWGMVQSLQGSPNIEYKGFLALRFFLGFFESSITPAFNHLTSQYYKQEEMFSRSITWFAWNGFGAILGGCICIGLVEHVENGGTYTMPAWKLLFVVTGIMSIFVTCCMAVHIPSNPMKCWFLTDRERKMVLKRIQGNQKGFGNHTWKWSQFKEAFMDWKVFMYVAFAVSNNIPNGGLTNFSSILVKEEFEFTTLKTLKMNLIAGGVEFVCPIFAYASLYLAKKKGNWMGHKMVCAMFCQAIVLMCICLLAYAPNRYAKLAGVYLSYISPLCFVSCLSAISSNVAGSTKVATVNALFLLGYCGGNIAGTYTFKTSDAPNYNPAKQDMVICYCFCLAILAVLYTGYKWENKKKAKWVEEHPDEGENIENIAFFDLTDVENPHFRYSL</sequence>
<dbReference type="Gene3D" id="1.20.1250.20">
    <property type="entry name" value="MFS general substrate transporter like domains"/>
    <property type="match status" value="1"/>
</dbReference>
<dbReference type="OrthoDB" id="6730379at2759"/>
<dbReference type="Proteomes" id="UP000092321">
    <property type="component" value="Unassembled WGS sequence"/>
</dbReference>
<dbReference type="EMBL" id="LXPE01000035">
    <property type="protein sequence ID" value="OBA25893.1"/>
    <property type="molecule type" value="Genomic_DNA"/>
</dbReference>
<dbReference type="SUPFAM" id="SSF103473">
    <property type="entry name" value="MFS general substrate transporter"/>
    <property type="match status" value="1"/>
</dbReference>
<organism evidence="7 8">
    <name type="scientific">Hanseniaspora valbyensis NRRL Y-1626</name>
    <dbReference type="NCBI Taxonomy" id="766949"/>
    <lineage>
        <taxon>Eukaryota</taxon>
        <taxon>Fungi</taxon>
        <taxon>Dikarya</taxon>
        <taxon>Ascomycota</taxon>
        <taxon>Saccharomycotina</taxon>
        <taxon>Saccharomycetes</taxon>
        <taxon>Saccharomycodales</taxon>
        <taxon>Saccharomycodaceae</taxon>
        <taxon>Hanseniaspora</taxon>
    </lineage>
</organism>
<comment type="subcellular location">
    <subcellularLocation>
        <location evidence="1">Membrane</location>
        <topology evidence="1">Multi-pass membrane protein</topology>
    </subcellularLocation>
</comment>
<feature type="transmembrane region" description="Helical" evidence="6">
    <location>
        <begin position="418"/>
        <end position="438"/>
    </location>
</feature>
<feature type="transmembrane region" description="Helical" evidence="6">
    <location>
        <begin position="392"/>
        <end position="412"/>
    </location>
</feature>
<evidence type="ECO:0000256" key="5">
    <source>
        <dbReference type="ARBA" id="ARBA00023136"/>
    </source>
</evidence>
<protein>
    <submittedName>
        <fullName evidence="7">MFS general substrate transporter</fullName>
    </submittedName>
</protein>
<keyword evidence="4 6" id="KW-1133">Transmembrane helix</keyword>
<gene>
    <name evidence="7" type="ORF">HANVADRAFT_7620</name>
</gene>
<dbReference type="AlphaFoldDB" id="A0A1B7TB03"/>
<feature type="transmembrane region" description="Helical" evidence="6">
    <location>
        <begin position="450"/>
        <end position="470"/>
    </location>
</feature>
<evidence type="ECO:0000256" key="1">
    <source>
        <dbReference type="ARBA" id="ARBA00004141"/>
    </source>
</evidence>
<feature type="transmembrane region" description="Helical" evidence="6">
    <location>
        <begin position="482"/>
        <end position="503"/>
    </location>
</feature>
<reference evidence="8" key="1">
    <citation type="journal article" date="2016" name="Proc. Natl. Acad. Sci. U.S.A.">
        <title>Comparative genomics of biotechnologically important yeasts.</title>
        <authorList>
            <person name="Riley R."/>
            <person name="Haridas S."/>
            <person name="Wolfe K.H."/>
            <person name="Lopes M.R."/>
            <person name="Hittinger C.T."/>
            <person name="Goeker M."/>
            <person name="Salamov A.A."/>
            <person name="Wisecaver J.H."/>
            <person name="Long T.M."/>
            <person name="Calvey C.H."/>
            <person name="Aerts A.L."/>
            <person name="Barry K.W."/>
            <person name="Choi C."/>
            <person name="Clum A."/>
            <person name="Coughlan A.Y."/>
            <person name="Deshpande S."/>
            <person name="Douglass A.P."/>
            <person name="Hanson S.J."/>
            <person name="Klenk H.-P."/>
            <person name="LaButti K.M."/>
            <person name="Lapidus A."/>
            <person name="Lindquist E.A."/>
            <person name="Lipzen A.M."/>
            <person name="Meier-Kolthoff J.P."/>
            <person name="Ohm R.A."/>
            <person name="Otillar R.P."/>
            <person name="Pangilinan J.L."/>
            <person name="Peng Y."/>
            <person name="Rokas A."/>
            <person name="Rosa C.A."/>
            <person name="Scheuner C."/>
            <person name="Sibirny A.A."/>
            <person name="Slot J.C."/>
            <person name="Stielow J.B."/>
            <person name="Sun H."/>
            <person name="Kurtzman C.P."/>
            <person name="Blackwell M."/>
            <person name="Grigoriev I.V."/>
            <person name="Jeffries T.W."/>
        </authorList>
    </citation>
    <scope>NUCLEOTIDE SEQUENCE [LARGE SCALE GENOMIC DNA]</scope>
    <source>
        <strain evidence="8">NRRL Y-1626</strain>
    </source>
</reference>
<keyword evidence="3 6" id="KW-0812">Transmembrane</keyword>
<feature type="transmembrane region" description="Helical" evidence="6">
    <location>
        <begin position="179"/>
        <end position="196"/>
    </location>
</feature>
<feature type="transmembrane region" description="Helical" evidence="6">
    <location>
        <begin position="150"/>
        <end position="167"/>
    </location>
</feature>
<dbReference type="Pfam" id="PF07690">
    <property type="entry name" value="MFS_1"/>
    <property type="match status" value="1"/>
</dbReference>
<dbReference type="PANTHER" id="PTHR43791">
    <property type="entry name" value="PERMEASE-RELATED"/>
    <property type="match status" value="1"/>
</dbReference>
<proteinExistence type="predicted"/>
<dbReference type="PANTHER" id="PTHR43791:SF1">
    <property type="entry name" value="ALLANTOATE PERMEASE"/>
    <property type="match status" value="1"/>
</dbReference>
<feature type="transmembrane region" description="Helical" evidence="6">
    <location>
        <begin position="247"/>
        <end position="271"/>
    </location>
</feature>
<feature type="transmembrane region" description="Helical" evidence="6">
    <location>
        <begin position="216"/>
        <end position="235"/>
    </location>
</feature>
<comment type="caution">
    <text evidence="7">The sequence shown here is derived from an EMBL/GenBank/DDBJ whole genome shotgun (WGS) entry which is preliminary data.</text>
</comment>
<keyword evidence="8" id="KW-1185">Reference proteome</keyword>
<evidence type="ECO:0000256" key="6">
    <source>
        <dbReference type="SAM" id="Phobius"/>
    </source>
</evidence>
<evidence type="ECO:0000256" key="4">
    <source>
        <dbReference type="ARBA" id="ARBA00022989"/>
    </source>
</evidence>
<feature type="transmembrane region" description="Helical" evidence="6">
    <location>
        <begin position="122"/>
        <end position="144"/>
    </location>
</feature>
<keyword evidence="5 6" id="KW-0472">Membrane</keyword>
<name>A0A1B7TB03_9ASCO</name>
<evidence type="ECO:0000256" key="3">
    <source>
        <dbReference type="ARBA" id="ARBA00022692"/>
    </source>
</evidence>
<keyword evidence="2" id="KW-0813">Transport</keyword>
<dbReference type="GO" id="GO:0022857">
    <property type="term" value="F:transmembrane transporter activity"/>
    <property type="evidence" value="ECO:0007669"/>
    <property type="project" value="InterPro"/>
</dbReference>
<evidence type="ECO:0000256" key="2">
    <source>
        <dbReference type="ARBA" id="ARBA00022448"/>
    </source>
</evidence>
<evidence type="ECO:0000313" key="8">
    <source>
        <dbReference type="Proteomes" id="UP000092321"/>
    </source>
</evidence>